<dbReference type="EMBL" id="JAUSZS010000007">
    <property type="protein sequence ID" value="MDQ0935846.1"/>
    <property type="molecule type" value="Genomic_DNA"/>
</dbReference>
<organism evidence="6 7">
    <name type="scientific">Streptomyces turgidiscabies</name>
    <dbReference type="NCBI Taxonomy" id="85558"/>
    <lineage>
        <taxon>Bacteria</taxon>
        <taxon>Bacillati</taxon>
        <taxon>Actinomycetota</taxon>
        <taxon>Actinomycetes</taxon>
        <taxon>Kitasatosporales</taxon>
        <taxon>Streptomycetaceae</taxon>
        <taxon>Streptomyces</taxon>
    </lineage>
</organism>
<proteinExistence type="predicted"/>
<feature type="domain" description="Endo-beta-1,6-galactanase-like" evidence="5">
    <location>
        <begin position="42"/>
        <end position="245"/>
    </location>
</feature>
<feature type="chain" id="PRO_5047257632" evidence="2">
    <location>
        <begin position="37"/>
        <end position="1063"/>
    </location>
</feature>
<dbReference type="PANTHER" id="PTHR42767:SF1">
    <property type="entry name" value="ENDO-BETA-1,6-GALACTANASE-LIKE DOMAIN-CONTAINING PROTEIN"/>
    <property type="match status" value="1"/>
</dbReference>
<dbReference type="Gene3D" id="2.60.120.260">
    <property type="entry name" value="Galactose-binding domain-like"/>
    <property type="match status" value="1"/>
</dbReference>
<feature type="domain" description="Bacterial Ig-like" evidence="3">
    <location>
        <begin position="682"/>
        <end position="734"/>
    </location>
</feature>
<dbReference type="Pfam" id="PF07532">
    <property type="entry name" value="Big_4"/>
    <property type="match status" value="1"/>
</dbReference>
<evidence type="ECO:0000259" key="4">
    <source>
        <dbReference type="Pfam" id="PF14200"/>
    </source>
</evidence>
<dbReference type="InterPro" id="IPR000772">
    <property type="entry name" value="Ricin_B_lectin"/>
</dbReference>
<dbReference type="InterPro" id="IPR008979">
    <property type="entry name" value="Galactose-bd-like_sf"/>
</dbReference>
<accession>A0ABU0RV16</accession>
<evidence type="ECO:0000256" key="2">
    <source>
        <dbReference type="SAM" id="SignalP"/>
    </source>
</evidence>
<evidence type="ECO:0000259" key="3">
    <source>
        <dbReference type="Pfam" id="PF07532"/>
    </source>
</evidence>
<dbReference type="Pfam" id="PF14200">
    <property type="entry name" value="RicinB_lectin_2"/>
    <property type="match status" value="1"/>
</dbReference>
<dbReference type="Proteomes" id="UP001223072">
    <property type="component" value="Unassembled WGS sequence"/>
</dbReference>
<dbReference type="SUPFAM" id="SSF51445">
    <property type="entry name" value="(Trans)glycosidases"/>
    <property type="match status" value="1"/>
</dbReference>
<feature type="signal peptide" evidence="2">
    <location>
        <begin position="1"/>
        <end position="36"/>
    </location>
</feature>
<dbReference type="CDD" id="cd00161">
    <property type="entry name" value="beta-trefoil_Ricin-like"/>
    <property type="match status" value="1"/>
</dbReference>
<dbReference type="InterPro" id="IPR017853">
    <property type="entry name" value="GH"/>
</dbReference>
<dbReference type="SUPFAM" id="SSF49785">
    <property type="entry name" value="Galactose-binding domain-like"/>
    <property type="match status" value="1"/>
</dbReference>
<evidence type="ECO:0000313" key="7">
    <source>
        <dbReference type="Proteomes" id="UP001223072"/>
    </source>
</evidence>
<feature type="region of interest" description="Disordered" evidence="1">
    <location>
        <begin position="236"/>
        <end position="256"/>
    </location>
</feature>
<keyword evidence="7" id="KW-1185">Reference proteome</keyword>
<dbReference type="Gene3D" id="3.20.20.80">
    <property type="entry name" value="Glycosidases"/>
    <property type="match status" value="1"/>
</dbReference>
<dbReference type="SUPFAM" id="SSF50370">
    <property type="entry name" value="Ricin B-like lectins"/>
    <property type="match status" value="1"/>
</dbReference>
<feature type="domain" description="Ricin B lectin" evidence="4">
    <location>
        <begin position="620"/>
        <end position="674"/>
    </location>
</feature>
<dbReference type="InterPro" id="IPR035992">
    <property type="entry name" value="Ricin_B-like_lectins"/>
</dbReference>
<evidence type="ECO:0000313" key="6">
    <source>
        <dbReference type="EMBL" id="MDQ0935846.1"/>
    </source>
</evidence>
<gene>
    <name evidence="6" type="ORF">QFZ49_005818</name>
</gene>
<keyword evidence="6" id="KW-0378">Hydrolase</keyword>
<reference evidence="6 7" key="1">
    <citation type="submission" date="2023-07" db="EMBL/GenBank/DDBJ databases">
        <title>Comparative genomics of wheat-associated soil bacteria to identify genetic determinants of phenazine resistance.</title>
        <authorList>
            <person name="Mouncey N."/>
        </authorList>
    </citation>
    <scope>NUCLEOTIDE SEQUENCE [LARGE SCALE GENOMIC DNA]</scope>
    <source>
        <strain evidence="6 7">W2I16</strain>
    </source>
</reference>
<dbReference type="Gene3D" id="2.80.10.50">
    <property type="match status" value="1"/>
</dbReference>
<dbReference type="PANTHER" id="PTHR42767">
    <property type="entry name" value="ENDO-BETA-1,6-GALACTANASE"/>
    <property type="match status" value="1"/>
</dbReference>
<evidence type="ECO:0000259" key="5">
    <source>
        <dbReference type="Pfam" id="PF14587"/>
    </source>
</evidence>
<dbReference type="Gene3D" id="2.60.40.1180">
    <property type="entry name" value="Golgi alpha-mannosidase II"/>
    <property type="match status" value="1"/>
</dbReference>
<dbReference type="RefSeq" id="WP_307629335.1">
    <property type="nucleotide sequence ID" value="NZ_JAUSZS010000007.1"/>
</dbReference>
<name>A0ABU0RV16_9ACTN</name>
<dbReference type="Pfam" id="PF14587">
    <property type="entry name" value="Glyco_hydr_30_2"/>
    <property type="match status" value="1"/>
</dbReference>
<keyword evidence="2" id="KW-0732">Signal</keyword>
<dbReference type="GO" id="GO:0016787">
    <property type="term" value="F:hydrolase activity"/>
    <property type="evidence" value="ECO:0007669"/>
    <property type="project" value="UniProtKB-KW"/>
</dbReference>
<evidence type="ECO:0000256" key="1">
    <source>
        <dbReference type="SAM" id="MobiDB-lite"/>
    </source>
</evidence>
<dbReference type="InterPro" id="IPR011081">
    <property type="entry name" value="Big_4"/>
</dbReference>
<sequence length="1063" mass="112875">MSSRHRHRIARVLAPTVPLALGAGLLVPLPAANAEAAAPSAVTVRIDPSYQQQEFQGWGTSLVWFANATGGYPDPVRRRLVDMLFGKDGLDLNIARYNIGGGNAPDVRTNYMKAGATMPGFWKAPAGTTQKDRDWWDPNDPADWNWDADGNQRWWVDQIKDKVTTWEAFSNSPPWFQTVSGYVSGGFDANTDQIRADRVDAFAAYLVRVTEELEKRHGITFDTIDPLNEPNTNYWGTQLGADGQPTGGRQEGAHAGPGLQQKVVLALDKALAGAKTDAAVSAMDETNPGIFTQNWNAYGADARAAVDQLNVHTYGTGMRTSARDIAKGADRKLWMSEVEGTWGTGTDFTSMEPGLGIAGRMVDDMRELEPSAWVFWQPIEDAIPQAAAGKNWGSIHVPFNCTAADTLETCPIRTNSKFHTIRNFTHYIRPGDHFVKTDDPSTVAAVKASGSAATAVHVNSGTTARSVTLDLSRFGTITGKASVTPVVTSAGGALVQGTPVRVTDRRATFTVPAKSVTTFLVSGVSGVAKDAALVQPGHVYRLQGTQSGKSLTPSDDGTGVVIRTTNAANPRQLWSVRQLTPGTGNRERYVLTSAATGKRLAVRDNAAVLEIPDPAPGSAAQWILSTTGDGSWTFVNAATGRLLDVTGQSSADGTKVSTYTPTSAANQRWAVSDETALRTEPAKAFTVPGLRPELPTTVTPVLRDGARGALPVVWDLPSDRAWRKAGTVRVRGAATDALGRVIPAKAVVTVDTIASTLPGRAKTYVDGHPELPATVVGVGRHGGRTDLPVTWDPVTDRTFDAAGTVTLRGVAGIVGGGTADATARVQVTAPVATDIAPDPDVSVAATFTESGYSTEGLRNGDLSEKAWSNWKPGNTKNASDTITFTLPKARDLSRVVAHFYRDGSGESFPESLKVQVRAADSDLWSDASDPVPVGTEGTPVIDVPLTAGPVAEVRVVMTARQGGYLTMSEIEVYAKSPGVSADSAATSVEVAGVPVASFDPGTTDYRVVTGDPARARVTATARDPYAKVAVETVREHGRTRAVVTVTGEDGTRTTTYRITLVRR</sequence>
<dbReference type="InterPro" id="IPR039514">
    <property type="entry name" value="6GAL-like"/>
</dbReference>
<dbReference type="PROSITE" id="PS50231">
    <property type="entry name" value="RICIN_B_LECTIN"/>
    <property type="match status" value="1"/>
</dbReference>
<protein>
    <submittedName>
        <fullName evidence="6">O-glycosyl hydrolase</fullName>
    </submittedName>
</protein>
<comment type="caution">
    <text evidence="6">The sequence shown here is derived from an EMBL/GenBank/DDBJ whole genome shotgun (WGS) entry which is preliminary data.</text>
</comment>
<dbReference type="InterPro" id="IPR013780">
    <property type="entry name" value="Glyco_hydro_b"/>
</dbReference>
<dbReference type="InterPro" id="IPR039743">
    <property type="entry name" value="6GAL/EXGAL"/>
</dbReference>